<gene>
    <name evidence="2" type="ORF">IRJ18_05040</name>
</gene>
<protein>
    <recommendedName>
        <fullName evidence="4">DUF3078 domain-containing protein</fullName>
    </recommendedName>
</protein>
<keyword evidence="3" id="KW-1185">Reference proteome</keyword>
<dbReference type="RefSeq" id="WP_194105108.1">
    <property type="nucleotide sequence ID" value="NZ_JADFFM010000001.1"/>
</dbReference>
<name>A0ABR9XE98_9SPHI</name>
<feature type="chain" id="PRO_5047131307" description="DUF3078 domain-containing protein" evidence="1">
    <location>
        <begin position="23"/>
        <end position="386"/>
    </location>
</feature>
<accession>A0ABR9XE98</accession>
<dbReference type="EMBL" id="JADFFM010000001">
    <property type="protein sequence ID" value="MBE9665717.1"/>
    <property type="molecule type" value="Genomic_DNA"/>
</dbReference>
<sequence length="386" mass="43344">MKKCLKTGLVLLLMCGPVMLLAQIKSFEQVKQHVLDSLTSPNFLNETMAKYMAVLETKDTTKAHFIRDLNLKFKTFQAGGQPPGLGFGYEYHNSWVKNHTDTSKHYHYSRSVNLNLDGNVAFKKVYNPANFLESKFVYSGAYFYGGFSKKNTRAQADSLRAIKLAYSAAIHARDTSKMRSLKARADELTRVTDQYYISWKGSAAFESNQDFSKTQFAPGALINVGLNGFSKYSPLRWFNLPDYPFALIRALTNTTNGIELSGVSFPSALFGLDYVVPTNDSLRKAVTGKLDPFTRLRFEAAFKTLAASVGGQSYWVSADYRWYQQLNASTALTSTHLDRSEYFVCALTASNGFFVSYSYGQLPFDKKKEAVYGLGFKYDLGNQSKK</sequence>
<reference evidence="2 3" key="1">
    <citation type="submission" date="2020-10" db="EMBL/GenBank/DDBJ databases">
        <title>Mucilaginibacter mali sp. nov., isolated from rhizosphere soil of apple orchard.</title>
        <authorList>
            <person name="Lee J.-S."/>
            <person name="Kim H.S."/>
            <person name="Kim J.-S."/>
        </authorList>
    </citation>
    <scope>NUCLEOTIDE SEQUENCE [LARGE SCALE GENOMIC DNA]</scope>
    <source>
        <strain evidence="2 3">KCTC 23157</strain>
    </source>
</reference>
<dbReference type="Proteomes" id="UP000632774">
    <property type="component" value="Unassembled WGS sequence"/>
</dbReference>
<evidence type="ECO:0000313" key="2">
    <source>
        <dbReference type="EMBL" id="MBE9665717.1"/>
    </source>
</evidence>
<evidence type="ECO:0008006" key="4">
    <source>
        <dbReference type="Google" id="ProtNLM"/>
    </source>
</evidence>
<evidence type="ECO:0000256" key="1">
    <source>
        <dbReference type="SAM" id="SignalP"/>
    </source>
</evidence>
<organism evidence="2 3">
    <name type="scientific">Mucilaginibacter boryungensis</name>
    <dbReference type="NCBI Taxonomy" id="768480"/>
    <lineage>
        <taxon>Bacteria</taxon>
        <taxon>Pseudomonadati</taxon>
        <taxon>Bacteroidota</taxon>
        <taxon>Sphingobacteriia</taxon>
        <taxon>Sphingobacteriales</taxon>
        <taxon>Sphingobacteriaceae</taxon>
        <taxon>Mucilaginibacter</taxon>
    </lineage>
</organism>
<proteinExistence type="predicted"/>
<keyword evidence="1" id="KW-0732">Signal</keyword>
<comment type="caution">
    <text evidence="2">The sequence shown here is derived from an EMBL/GenBank/DDBJ whole genome shotgun (WGS) entry which is preliminary data.</text>
</comment>
<evidence type="ECO:0000313" key="3">
    <source>
        <dbReference type="Proteomes" id="UP000632774"/>
    </source>
</evidence>
<feature type="signal peptide" evidence="1">
    <location>
        <begin position="1"/>
        <end position="22"/>
    </location>
</feature>